<dbReference type="AlphaFoldDB" id="A0AAE3G7C7"/>
<dbReference type="PANTHER" id="PTHR35011">
    <property type="entry name" value="2,3-DIKETO-L-GULONATE TRAP TRANSPORTER SMALL PERMEASE PROTEIN YIAM"/>
    <property type="match status" value="1"/>
</dbReference>
<keyword evidence="4 9" id="KW-0997">Cell inner membrane</keyword>
<comment type="similarity">
    <text evidence="8 9">Belongs to the TRAP transporter small permease family.</text>
</comment>
<sequence>MSILFGKVASYFIWIVIVLVVWEVISRYLLNAPTVWTQGYVQRFFAAYFILIGAYTLVRNSHVRVDLVLGTSSPRWNAFTDLLNYSLLFIWAAALCWEGWEYFFDAWRFNELDSGALRHPMWPVKLSLVIGMGLMALQAAAEIIRAIVLIINPKKEVPRVVST</sequence>
<dbReference type="PANTHER" id="PTHR35011:SF4">
    <property type="entry name" value="SLL1102 PROTEIN"/>
    <property type="match status" value="1"/>
</dbReference>
<evidence type="ECO:0000256" key="8">
    <source>
        <dbReference type="ARBA" id="ARBA00038436"/>
    </source>
</evidence>
<evidence type="ECO:0000256" key="9">
    <source>
        <dbReference type="RuleBase" id="RU369079"/>
    </source>
</evidence>
<reference evidence="11" key="1">
    <citation type="submission" date="2022-03" db="EMBL/GenBank/DDBJ databases">
        <title>Genomic Encyclopedia of Type Strains, Phase III (KMG-III): the genomes of soil and plant-associated and newly described type strains.</title>
        <authorList>
            <person name="Whitman W."/>
        </authorList>
    </citation>
    <scope>NUCLEOTIDE SEQUENCE</scope>
    <source>
        <strain evidence="11">ANL 6-2</strain>
    </source>
</reference>
<feature type="transmembrane region" description="Helical" evidence="9">
    <location>
        <begin position="79"/>
        <end position="100"/>
    </location>
</feature>
<feature type="transmembrane region" description="Helical" evidence="9">
    <location>
        <begin position="128"/>
        <end position="151"/>
    </location>
</feature>
<organism evidence="11 12">
    <name type="scientific">Natronocella acetinitrilica</name>
    <dbReference type="NCBI Taxonomy" id="414046"/>
    <lineage>
        <taxon>Bacteria</taxon>
        <taxon>Pseudomonadati</taxon>
        <taxon>Pseudomonadota</taxon>
        <taxon>Gammaproteobacteria</taxon>
        <taxon>Chromatiales</taxon>
        <taxon>Ectothiorhodospiraceae</taxon>
        <taxon>Natronocella</taxon>
    </lineage>
</organism>
<dbReference type="GO" id="GO:0005886">
    <property type="term" value="C:plasma membrane"/>
    <property type="evidence" value="ECO:0007669"/>
    <property type="project" value="UniProtKB-SubCell"/>
</dbReference>
<comment type="subunit">
    <text evidence="9">The complex comprises the extracytoplasmic solute receptor protein and the two transmembrane proteins.</text>
</comment>
<dbReference type="Proteomes" id="UP001205843">
    <property type="component" value="Unassembled WGS sequence"/>
</dbReference>
<dbReference type="InterPro" id="IPR055348">
    <property type="entry name" value="DctQ"/>
</dbReference>
<keyword evidence="2 9" id="KW-0813">Transport</keyword>
<keyword evidence="5 9" id="KW-0812">Transmembrane</keyword>
<evidence type="ECO:0000256" key="2">
    <source>
        <dbReference type="ARBA" id="ARBA00022448"/>
    </source>
</evidence>
<accession>A0AAE3G7C7</accession>
<evidence type="ECO:0000313" key="12">
    <source>
        <dbReference type="Proteomes" id="UP001205843"/>
    </source>
</evidence>
<evidence type="ECO:0000256" key="4">
    <source>
        <dbReference type="ARBA" id="ARBA00022519"/>
    </source>
</evidence>
<name>A0AAE3G7C7_9GAMM</name>
<evidence type="ECO:0000313" key="11">
    <source>
        <dbReference type="EMBL" id="MCP1677175.1"/>
    </source>
</evidence>
<evidence type="ECO:0000256" key="3">
    <source>
        <dbReference type="ARBA" id="ARBA00022475"/>
    </source>
</evidence>
<dbReference type="InterPro" id="IPR007387">
    <property type="entry name" value="TRAP_DctQ"/>
</dbReference>
<gene>
    <name evidence="11" type="ORF">J2T57_004352</name>
</gene>
<evidence type="ECO:0000256" key="5">
    <source>
        <dbReference type="ARBA" id="ARBA00022692"/>
    </source>
</evidence>
<evidence type="ECO:0000256" key="1">
    <source>
        <dbReference type="ARBA" id="ARBA00004429"/>
    </source>
</evidence>
<dbReference type="RefSeq" id="WP_253485406.1">
    <property type="nucleotide sequence ID" value="NZ_JALJXV010000015.1"/>
</dbReference>
<comment type="subcellular location">
    <subcellularLocation>
        <location evidence="1 9">Cell inner membrane</location>
        <topology evidence="1 9">Multi-pass membrane protein</topology>
    </subcellularLocation>
</comment>
<keyword evidence="12" id="KW-1185">Reference proteome</keyword>
<feature type="transmembrane region" description="Helical" evidence="9">
    <location>
        <begin position="41"/>
        <end position="58"/>
    </location>
</feature>
<dbReference type="GO" id="GO:0022857">
    <property type="term" value="F:transmembrane transporter activity"/>
    <property type="evidence" value="ECO:0007669"/>
    <property type="project" value="UniProtKB-UniRule"/>
</dbReference>
<protein>
    <recommendedName>
        <fullName evidence="9">TRAP transporter small permease protein</fullName>
    </recommendedName>
</protein>
<proteinExistence type="inferred from homology"/>
<evidence type="ECO:0000259" key="10">
    <source>
        <dbReference type="Pfam" id="PF04290"/>
    </source>
</evidence>
<comment type="caution">
    <text evidence="11">The sequence shown here is derived from an EMBL/GenBank/DDBJ whole genome shotgun (WGS) entry which is preliminary data.</text>
</comment>
<dbReference type="EMBL" id="JALJXV010000015">
    <property type="protein sequence ID" value="MCP1677175.1"/>
    <property type="molecule type" value="Genomic_DNA"/>
</dbReference>
<keyword evidence="6 9" id="KW-1133">Transmembrane helix</keyword>
<feature type="domain" description="Tripartite ATP-independent periplasmic transporters DctQ component" evidence="10">
    <location>
        <begin position="17"/>
        <end position="147"/>
    </location>
</feature>
<dbReference type="Pfam" id="PF04290">
    <property type="entry name" value="DctQ"/>
    <property type="match status" value="1"/>
</dbReference>
<feature type="transmembrane region" description="Helical" evidence="9">
    <location>
        <begin position="12"/>
        <end position="29"/>
    </location>
</feature>
<comment type="function">
    <text evidence="9">Part of the tripartite ATP-independent periplasmic (TRAP) transport system.</text>
</comment>
<keyword evidence="7 9" id="KW-0472">Membrane</keyword>
<evidence type="ECO:0000256" key="6">
    <source>
        <dbReference type="ARBA" id="ARBA00022989"/>
    </source>
</evidence>
<evidence type="ECO:0000256" key="7">
    <source>
        <dbReference type="ARBA" id="ARBA00023136"/>
    </source>
</evidence>
<keyword evidence="3" id="KW-1003">Cell membrane</keyword>